<feature type="domain" description="Sortilin N-terminal" evidence="5">
    <location>
        <begin position="131"/>
        <end position="258"/>
    </location>
</feature>
<dbReference type="SUPFAM" id="SSF110296">
    <property type="entry name" value="Oligoxyloglucan reducing end-specific cellobiohydrolase"/>
    <property type="match status" value="1"/>
</dbReference>
<evidence type="ECO:0000256" key="1">
    <source>
        <dbReference type="ARBA" id="ARBA00022737"/>
    </source>
</evidence>
<dbReference type="Pfam" id="PF15902">
    <property type="entry name" value="Sortilin-Vps10"/>
    <property type="match status" value="1"/>
</dbReference>
<dbReference type="InterPro" id="IPR036278">
    <property type="entry name" value="Sialidase_sf"/>
</dbReference>
<dbReference type="Gene3D" id="2.130.10.10">
    <property type="entry name" value="YVTN repeat-like/Quinoprotein amine dehydrogenase"/>
    <property type="match status" value="4"/>
</dbReference>
<evidence type="ECO:0000256" key="4">
    <source>
        <dbReference type="SAM" id="SignalP"/>
    </source>
</evidence>
<sequence length="1085" mass="119954">MKRIYLLALSVLLAFAVGPLSAQRRKGNAPEKKEELPLQAFKFRNIGPAFLSGRIADIAIHPEDENVWYVAVGSGGVWKTVNAGTTWTPLFDQQSSYSTGCITLDPQNPSIVWVGSGEDVGGRHVAYGDGVYRSKDGGKTWENLGLKDSQHIARIVVHPDNSDVVWVAAQGPLWNKGGERGVYKTTDGGQSWKRVLGNEEWTGATDLLIDPRDPQVLYAATWDRHRTVAALMGGGPGSGIHKSTDGGETWVELTNGLPKSNMGKIGLAISPQQPDVVYAAIELDRKSGAVYRSADRGASWTKMSNTVSGGTGPHYYQELYASPHAFDRLYLMNVRVLTSDDGGKTFVQLKEEEKHSDNHALAFKASDPDYLMIGTDAGIYESFDLAENWRYHKNLPLTQFYKVAVNNAEPFYHVFGGTQDNGSAGGPSATDEREGISNKHWYKTLFADGHQSATDPEYNDIIYAETQQGGLHRVDLATGEQVFIQPQARKGDPHERFNWDAPILVSPHNPARLYFASYRVWKSENRGDAWTPISGDLTRNEERLELPIMGRQQSWDNAWDVGAMSNYNTITSLSESPVQEGLLYAGTDDGFIAVSSDGGGAWDRIPVTRMGLPARSFVNDIKADLHDVNTVYAVLDNHKEGDFRPYLFKSTDRGKTWTSLSSNLPERTLLWRIVQDHVEKNLLFLATENGVYTSLDGGGKWQKLPGTPNIAFRDLTIQKRENDLVAASFGRGFYVLDDYSPLREITPEVLKEQGRLFAPRTAKWYVPRSNLGNTGADFYLAENPEFGAVFTYHLSEDFTTAKQRRKEAEKEAGRDGGDIPFPGYEAIDAENTEQPARVWITIRDTEGNVIRHLQEKAEKGTHRLAWDLRHASTRAIDPERSGGGGGRWNRGPLATPGTYTAALALEKEGKVTPVGNEVRFEVKPIREGTLKGMDYTSYNAYRQDLEALQRDFEVLQDQFDQAETALKGFQQALPRVAGSPADLASEVNALEKALRAVRIQAEGSPARNEIGERNPPSAQSHLSTATRGISTTYGPTELHRQSLETAKAMLGELKPEVSRISGQMVPALEQKFKNAGAPYIKGQGE</sequence>
<keyword evidence="1" id="KW-0677">Repeat</keyword>
<organism evidence="6 7">
    <name type="scientific">Robiginitalea marina</name>
    <dbReference type="NCBI Taxonomy" id="2954105"/>
    <lineage>
        <taxon>Bacteria</taxon>
        <taxon>Pseudomonadati</taxon>
        <taxon>Bacteroidota</taxon>
        <taxon>Flavobacteriia</taxon>
        <taxon>Flavobacteriales</taxon>
        <taxon>Flavobacteriaceae</taxon>
        <taxon>Robiginitalea</taxon>
    </lineage>
</organism>
<dbReference type="InterPro" id="IPR015943">
    <property type="entry name" value="WD40/YVTN_repeat-like_dom_sf"/>
</dbReference>
<evidence type="ECO:0000256" key="2">
    <source>
        <dbReference type="SAM" id="Coils"/>
    </source>
</evidence>
<dbReference type="Proteomes" id="UP001206312">
    <property type="component" value="Unassembled WGS sequence"/>
</dbReference>
<feature type="compositionally biased region" description="Polar residues" evidence="3">
    <location>
        <begin position="1016"/>
        <end position="1026"/>
    </location>
</feature>
<dbReference type="PANTHER" id="PTHR43739">
    <property type="entry name" value="XYLOGLUCANASE (EUROFUNG)"/>
    <property type="match status" value="1"/>
</dbReference>
<feature type="region of interest" description="Disordered" evidence="3">
    <location>
        <begin position="1004"/>
        <end position="1026"/>
    </location>
</feature>
<dbReference type="Pfam" id="PF15899">
    <property type="entry name" value="BNR_6"/>
    <property type="match status" value="1"/>
</dbReference>
<protein>
    <submittedName>
        <fullName evidence="6">Glycosyl hydrolase</fullName>
    </submittedName>
</protein>
<evidence type="ECO:0000313" key="7">
    <source>
        <dbReference type="Proteomes" id="UP001206312"/>
    </source>
</evidence>
<dbReference type="InterPro" id="IPR052025">
    <property type="entry name" value="Xyloglucanase_GH74"/>
</dbReference>
<evidence type="ECO:0000256" key="3">
    <source>
        <dbReference type="SAM" id="MobiDB-lite"/>
    </source>
</evidence>
<feature type="compositionally biased region" description="Basic and acidic residues" evidence="3">
    <location>
        <begin position="806"/>
        <end position="817"/>
    </location>
</feature>
<dbReference type="GO" id="GO:0016787">
    <property type="term" value="F:hydrolase activity"/>
    <property type="evidence" value="ECO:0007669"/>
    <property type="project" value="UniProtKB-KW"/>
</dbReference>
<dbReference type="SUPFAM" id="SSF50939">
    <property type="entry name" value="Sialidases"/>
    <property type="match status" value="1"/>
</dbReference>
<proteinExistence type="predicted"/>
<dbReference type="InterPro" id="IPR031778">
    <property type="entry name" value="Sortilin_N"/>
</dbReference>
<feature type="region of interest" description="Disordered" evidence="3">
    <location>
        <begin position="802"/>
        <end position="821"/>
    </location>
</feature>
<gene>
    <name evidence="6" type="ORF">NG653_12130</name>
</gene>
<keyword evidence="4" id="KW-0732">Signal</keyword>
<keyword evidence="2" id="KW-0175">Coiled coil</keyword>
<feature type="chain" id="PRO_5047450461" evidence="4">
    <location>
        <begin position="23"/>
        <end position="1085"/>
    </location>
</feature>
<dbReference type="RefSeq" id="WP_252741979.1">
    <property type="nucleotide sequence ID" value="NZ_JAMXIB010000010.1"/>
</dbReference>
<dbReference type="CDD" id="cd15482">
    <property type="entry name" value="Sialidase_non-viral"/>
    <property type="match status" value="1"/>
</dbReference>
<keyword evidence="6" id="KW-0378">Hydrolase</keyword>
<evidence type="ECO:0000259" key="5">
    <source>
        <dbReference type="Pfam" id="PF15902"/>
    </source>
</evidence>
<feature type="coiled-coil region" evidence="2">
    <location>
        <begin position="938"/>
        <end position="972"/>
    </location>
</feature>
<evidence type="ECO:0000313" key="6">
    <source>
        <dbReference type="EMBL" id="MCO5725608.1"/>
    </source>
</evidence>
<reference evidence="6 7" key="1">
    <citation type="submission" date="2022-06" db="EMBL/GenBank/DDBJ databases">
        <authorList>
            <person name="Xuan X."/>
        </authorList>
    </citation>
    <scope>NUCLEOTIDE SEQUENCE [LARGE SCALE GENOMIC DNA]</scope>
    <source>
        <strain evidence="6 7">2V75</strain>
    </source>
</reference>
<dbReference type="Gene3D" id="2.60.40.4070">
    <property type="match status" value="1"/>
</dbReference>
<keyword evidence="7" id="KW-1185">Reference proteome</keyword>
<feature type="signal peptide" evidence="4">
    <location>
        <begin position="1"/>
        <end position="22"/>
    </location>
</feature>
<accession>A0ABT1B2F8</accession>
<dbReference type="EMBL" id="JAMXIB010000010">
    <property type="protein sequence ID" value="MCO5725608.1"/>
    <property type="molecule type" value="Genomic_DNA"/>
</dbReference>
<name>A0ABT1B2F8_9FLAO</name>
<dbReference type="PANTHER" id="PTHR43739:SF5">
    <property type="entry name" value="EXO-ALPHA-SIALIDASE"/>
    <property type="match status" value="1"/>
</dbReference>
<comment type="caution">
    <text evidence="6">The sequence shown here is derived from an EMBL/GenBank/DDBJ whole genome shotgun (WGS) entry which is preliminary data.</text>
</comment>
<dbReference type="InterPro" id="IPR002860">
    <property type="entry name" value="BNR_rpt"/>
</dbReference>